<organism evidence="2 3">
    <name type="scientific">Mikania micrantha</name>
    <name type="common">bitter vine</name>
    <dbReference type="NCBI Taxonomy" id="192012"/>
    <lineage>
        <taxon>Eukaryota</taxon>
        <taxon>Viridiplantae</taxon>
        <taxon>Streptophyta</taxon>
        <taxon>Embryophyta</taxon>
        <taxon>Tracheophyta</taxon>
        <taxon>Spermatophyta</taxon>
        <taxon>Magnoliopsida</taxon>
        <taxon>eudicotyledons</taxon>
        <taxon>Gunneridae</taxon>
        <taxon>Pentapetalae</taxon>
        <taxon>asterids</taxon>
        <taxon>campanulids</taxon>
        <taxon>Asterales</taxon>
        <taxon>Asteraceae</taxon>
        <taxon>Asteroideae</taxon>
        <taxon>Heliantheae alliance</taxon>
        <taxon>Eupatorieae</taxon>
        <taxon>Mikania</taxon>
    </lineage>
</organism>
<comment type="caution">
    <text evidence="2">The sequence shown here is derived from an EMBL/GenBank/DDBJ whole genome shotgun (WGS) entry which is preliminary data.</text>
</comment>
<evidence type="ECO:0000259" key="1">
    <source>
        <dbReference type="PROSITE" id="PS51745"/>
    </source>
</evidence>
<dbReference type="SMART" id="SM00666">
    <property type="entry name" value="PB1"/>
    <property type="match status" value="1"/>
</dbReference>
<dbReference type="Pfam" id="PF22922">
    <property type="entry name" value="GAF_NLP"/>
    <property type="match status" value="1"/>
</dbReference>
<dbReference type="AlphaFoldDB" id="A0A5N6MQ74"/>
<evidence type="ECO:0000313" key="2">
    <source>
        <dbReference type="EMBL" id="KAD3641687.1"/>
    </source>
</evidence>
<dbReference type="PROSITE" id="PS51745">
    <property type="entry name" value="PB1"/>
    <property type="match status" value="1"/>
</dbReference>
<dbReference type="PANTHER" id="PTHR32002">
    <property type="entry name" value="PROTEIN NLP8"/>
    <property type="match status" value="1"/>
</dbReference>
<dbReference type="InterPro" id="IPR045012">
    <property type="entry name" value="NLP"/>
</dbReference>
<protein>
    <recommendedName>
        <fullName evidence="1">PB1 domain-containing protein</fullName>
    </recommendedName>
</protein>
<dbReference type="OrthoDB" id="1740180at2759"/>
<accession>A0A5N6MQ74</accession>
<sequence length="214" mass="24401">MLCVDVSELITSSKDLDCAYEFQEVHQALQVNYQKHELDEIFKFLKDVCNTHKLPLAQTWTCNSFNSRCIGKVCMSTTGLPFDAKDLRFWHFREACRKRKMDSIPIGEASINGSSPNKNKVSNASNKRMVTVKATFKDDMIKFIFPLSSGLSELKKQVAQRFELETTRFCLNYKDEDDDLILISCDADLHNLMPFSASPVGKNAIKLIVQMVKD</sequence>
<proteinExistence type="predicted"/>
<dbReference type="Proteomes" id="UP000326396">
    <property type="component" value="Linkage Group LG5"/>
</dbReference>
<dbReference type="Pfam" id="PF00564">
    <property type="entry name" value="PB1"/>
    <property type="match status" value="1"/>
</dbReference>
<dbReference type="Gene3D" id="3.10.20.90">
    <property type="entry name" value="Phosphatidylinositol 3-kinase Catalytic Subunit, Chain A, domain 1"/>
    <property type="match status" value="1"/>
</dbReference>
<reference evidence="2 3" key="1">
    <citation type="submission" date="2019-05" db="EMBL/GenBank/DDBJ databases">
        <title>Mikania micrantha, genome provides insights into the molecular mechanism of rapid growth.</title>
        <authorList>
            <person name="Liu B."/>
        </authorList>
    </citation>
    <scope>NUCLEOTIDE SEQUENCE [LARGE SCALE GENOMIC DNA]</scope>
    <source>
        <strain evidence="2">NLD-2019</strain>
        <tissue evidence="2">Leaf</tissue>
    </source>
</reference>
<evidence type="ECO:0000313" key="3">
    <source>
        <dbReference type="Proteomes" id="UP000326396"/>
    </source>
</evidence>
<dbReference type="GO" id="GO:0003700">
    <property type="term" value="F:DNA-binding transcription factor activity"/>
    <property type="evidence" value="ECO:0007669"/>
    <property type="project" value="InterPro"/>
</dbReference>
<name>A0A5N6MQ74_9ASTR</name>
<feature type="domain" description="PB1" evidence="1">
    <location>
        <begin position="129"/>
        <end position="212"/>
    </location>
</feature>
<keyword evidence="3" id="KW-1185">Reference proteome</keyword>
<dbReference type="SUPFAM" id="SSF54277">
    <property type="entry name" value="CAD &amp; PB1 domains"/>
    <property type="match status" value="1"/>
</dbReference>
<gene>
    <name evidence="2" type="ORF">E3N88_30911</name>
</gene>
<dbReference type="InterPro" id="IPR055081">
    <property type="entry name" value="NLP1-9_GAF"/>
</dbReference>
<dbReference type="EMBL" id="SZYD01000015">
    <property type="protein sequence ID" value="KAD3641687.1"/>
    <property type="molecule type" value="Genomic_DNA"/>
</dbReference>
<dbReference type="InterPro" id="IPR053793">
    <property type="entry name" value="PB1-like"/>
</dbReference>
<dbReference type="PANTHER" id="PTHR32002:SF35">
    <property type="entry name" value="PROTEIN NLP6"/>
    <property type="match status" value="1"/>
</dbReference>
<dbReference type="InterPro" id="IPR000270">
    <property type="entry name" value="PB1_dom"/>
</dbReference>